<keyword evidence="7" id="KW-0443">Lipid metabolism</keyword>
<dbReference type="EC" id="1.1.3.6" evidence="13"/>
<dbReference type="GO" id="GO:0050660">
    <property type="term" value="F:flavin adenine dinucleotide binding"/>
    <property type="evidence" value="ECO:0007669"/>
    <property type="project" value="InterPro"/>
</dbReference>
<proteinExistence type="inferred from homology"/>
<dbReference type="InterPro" id="IPR007867">
    <property type="entry name" value="GMC_OxRtase_C"/>
</dbReference>
<sequence length="537" mass="57586">MDNSQPAGQNFDFDWLVVGSGFGAAVSALRLAEKGYRVGVLEQGRRFDDSDFAERATQLRKYLWLPALGLHGILRLAPYRHATVLAGVGVGGGSLVYANTMYQPDSDEFYRHPQWDDLADWRTELAPHFDTARRMFGVHPYAGDRPVDDLMRQLATDLEAPEGYRHTPIAVYFGPAGQTVPDPYFEGAGPARTGCVRCGQCMLGCRFGAKNSLPKNYLWLAEKAGARVHSDLKVVDVAPLGGGSGEFGYRVRARRPGFARRGCRTFTARAVVIAAGALGTNELLAACKRRGSLPDLSDRLGEMVRTNDESIPAATSDDPGADYRSDAAITSSVFLGAHTHITNNTYGDGGGLLALTYGPATTAGTTSGRWGQLLRAYPGYLRRLLTDRQWSRRTVLFTVMRDTDVSLRLRRGFGPGRLQTEAAGSAPGGETAADVARRVATLAARRMKGRPLASLADTLGSAPMTAHFLGGAVVGADRDHGVIDRHHRVFGYTGLLVCDGSAVPANVGVNPSLTICAMAEAAMSQVPAAHEDPAPQP</sequence>
<dbReference type="Proteomes" id="UP000466794">
    <property type="component" value="Unassembled WGS sequence"/>
</dbReference>
<evidence type="ECO:0000256" key="13">
    <source>
        <dbReference type="ARBA" id="ARBA00049723"/>
    </source>
</evidence>
<keyword evidence="6" id="KW-0560">Oxidoreductase</keyword>
<keyword evidence="3" id="KW-0153">Cholesterol metabolism</keyword>
<evidence type="ECO:0000256" key="8">
    <source>
        <dbReference type="ARBA" id="ARBA00023166"/>
    </source>
</evidence>
<evidence type="ECO:0000256" key="9">
    <source>
        <dbReference type="ARBA" id="ARBA00023221"/>
    </source>
</evidence>
<evidence type="ECO:0000256" key="12">
    <source>
        <dbReference type="ARBA" id="ARBA00049645"/>
    </source>
</evidence>
<keyword evidence="5" id="KW-0274">FAD</keyword>
<dbReference type="InterPro" id="IPR036188">
    <property type="entry name" value="FAD/NAD-bd_sf"/>
</dbReference>
<protein>
    <recommendedName>
        <fullName evidence="14">Cholesterol oxidase</fullName>
        <ecNumber evidence="13">1.1.3.6</ecNumber>
        <ecNumber evidence="11">5.3.3.1</ecNumber>
    </recommendedName>
    <alternativeName>
        <fullName evidence="15">Cholesterol isomerase</fullName>
    </alternativeName>
</protein>
<evidence type="ECO:0000256" key="11">
    <source>
        <dbReference type="ARBA" id="ARBA00038856"/>
    </source>
</evidence>
<evidence type="ECO:0000256" key="7">
    <source>
        <dbReference type="ARBA" id="ARBA00023098"/>
    </source>
</evidence>
<organism evidence="18 19">
    <name type="scientific">Nocardia terrae</name>
    <dbReference type="NCBI Taxonomy" id="2675851"/>
    <lineage>
        <taxon>Bacteria</taxon>
        <taxon>Bacillati</taxon>
        <taxon>Actinomycetota</taxon>
        <taxon>Actinomycetes</taxon>
        <taxon>Mycobacteriales</taxon>
        <taxon>Nocardiaceae</taxon>
        <taxon>Nocardia</taxon>
    </lineage>
</organism>
<evidence type="ECO:0000313" key="18">
    <source>
        <dbReference type="EMBL" id="MVU77203.1"/>
    </source>
</evidence>
<keyword evidence="10" id="KW-0413">Isomerase</keyword>
<dbReference type="InterPro" id="IPR052542">
    <property type="entry name" value="Cholesterol_Oxidase"/>
</dbReference>
<dbReference type="Pfam" id="PF05199">
    <property type="entry name" value="GMC_oxred_C"/>
    <property type="match status" value="1"/>
</dbReference>
<dbReference type="Gene3D" id="3.50.50.60">
    <property type="entry name" value="FAD/NAD(P)-binding domain"/>
    <property type="match status" value="3"/>
</dbReference>
<keyword evidence="8" id="KW-1207">Sterol metabolism</keyword>
<name>A0A7K1US79_9NOCA</name>
<gene>
    <name evidence="18" type="ORF">GPX89_08075</name>
</gene>
<feature type="domain" description="Glucose-methanol-choline oxidoreductase N-terminal" evidence="16">
    <location>
        <begin position="80"/>
        <end position="285"/>
    </location>
</feature>
<dbReference type="RefSeq" id="WP_198347299.1">
    <property type="nucleotide sequence ID" value="NZ_WRPP01000001.1"/>
</dbReference>
<evidence type="ECO:0000256" key="2">
    <source>
        <dbReference type="ARBA" id="ARBA00010790"/>
    </source>
</evidence>
<comment type="cofactor">
    <cofactor evidence="1">
        <name>FAD</name>
        <dbReference type="ChEBI" id="CHEBI:57692"/>
    </cofactor>
</comment>
<evidence type="ECO:0000256" key="10">
    <source>
        <dbReference type="ARBA" id="ARBA00023235"/>
    </source>
</evidence>
<dbReference type="PANTHER" id="PTHR47470:SF1">
    <property type="entry name" value="FAD-DEPENDENT OXIDOREDUCTASE 2 FAD BINDING DOMAIN-CONTAINING PROTEIN"/>
    <property type="match status" value="1"/>
</dbReference>
<dbReference type="GO" id="GO:0008203">
    <property type="term" value="P:cholesterol metabolic process"/>
    <property type="evidence" value="ECO:0007669"/>
    <property type="project" value="UniProtKB-KW"/>
</dbReference>
<dbReference type="GO" id="GO:0016995">
    <property type="term" value="F:cholesterol oxidase activity"/>
    <property type="evidence" value="ECO:0007669"/>
    <property type="project" value="UniProtKB-EC"/>
</dbReference>
<evidence type="ECO:0000256" key="3">
    <source>
        <dbReference type="ARBA" id="ARBA00022548"/>
    </source>
</evidence>
<dbReference type="EMBL" id="WRPP01000001">
    <property type="protein sequence ID" value="MVU77203.1"/>
    <property type="molecule type" value="Genomic_DNA"/>
</dbReference>
<evidence type="ECO:0000259" key="16">
    <source>
        <dbReference type="Pfam" id="PF00732"/>
    </source>
</evidence>
<evidence type="ECO:0000259" key="17">
    <source>
        <dbReference type="Pfam" id="PF05199"/>
    </source>
</evidence>
<dbReference type="EC" id="5.3.3.1" evidence="11"/>
<dbReference type="InterPro" id="IPR000172">
    <property type="entry name" value="GMC_OxRdtase_N"/>
</dbReference>
<evidence type="ECO:0000256" key="6">
    <source>
        <dbReference type="ARBA" id="ARBA00023002"/>
    </source>
</evidence>
<keyword evidence="9" id="KW-0753">Steroid metabolism</keyword>
<dbReference type="AlphaFoldDB" id="A0A7K1US79"/>
<evidence type="ECO:0000256" key="4">
    <source>
        <dbReference type="ARBA" id="ARBA00022630"/>
    </source>
</evidence>
<evidence type="ECO:0000313" key="19">
    <source>
        <dbReference type="Proteomes" id="UP000466794"/>
    </source>
</evidence>
<keyword evidence="4" id="KW-0285">Flavoprotein</keyword>
<keyword evidence="19" id="KW-1185">Reference proteome</keyword>
<comment type="similarity">
    <text evidence="2">Belongs to the GMC oxidoreductase family.</text>
</comment>
<comment type="pathway">
    <text evidence="12">Steroid metabolism; cholesterol degradation.</text>
</comment>
<evidence type="ECO:0000256" key="1">
    <source>
        <dbReference type="ARBA" id="ARBA00001974"/>
    </source>
</evidence>
<evidence type="ECO:0000256" key="15">
    <source>
        <dbReference type="ARBA" id="ARBA00049778"/>
    </source>
</evidence>
<accession>A0A7K1US79</accession>
<dbReference type="PANTHER" id="PTHR47470">
    <property type="entry name" value="CHOLESTEROL OXIDASE"/>
    <property type="match status" value="1"/>
</dbReference>
<evidence type="ECO:0000256" key="5">
    <source>
        <dbReference type="ARBA" id="ARBA00022827"/>
    </source>
</evidence>
<dbReference type="SUPFAM" id="SSF51905">
    <property type="entry name" value="FAD/NAD(P)-binding domain"/>
    <property type="match status" value="1"/>
</dbReference>
<dbReference type="Pfam" id="PF00732">
    <property type="entry name" value="GMC_oxred_N"/>
    <property type="match status" value="1"/>
</dbReference>
<dbReference type="GO" id="GO:0004769">
    <property type="term" value="F:steroid Delta-isomerase activity"/>
    <property type="evidence" value="ECO:0007669"/>
    <property type="project" value="UniProtKB-EC"/>
</dbReference>
<reference evidence="18 19" key="1">
    <citation type="submission" date="2019-12" db="EMBL/GenBank/DDBJ databases">
        <title>Nocardia sp. nov. ET3-3 isolated from soil.</title>
        <authorList>
            <person name="Kanchanasin P."/>
            <person name="Tanasupawat S."/>
            <person name="Yuki M."/>
            <person name="Kudo T."/>
        </authorList>
    </citation>
    <scope>NUCLEOTIDE SEQUENCE [LARGE SCALE GENOMIC DNA]</scope>
    <source>
        <strain evidence="18 19">ET3-3</strain>
    </source>
</reference>
<evidence type="ECO:0000256" key="14">
    <source>
        <dbReference type="ARBA" id="ARBA00049744"/>
    </source>
</evidence>
<feature type="domain" description="Glucose-methanol-choline oxidoreductase C-terminal" evidence="17">
    <location>
        <begin position="464"/>
        <end position="519"/>
    </location>
</feature>
<comment type="caution">
    <text evidence="18">The sequence shown here is derived from an EMBL/GenBank/DDBJ whole genome shotgun (WGS) entry which is preliminary data.</text>
</comment>